<keyword evidence="12 13" id="KW-0539">Nucleus</keyword>
<dbReference type="GO" id="GO:0046872">
    <property type="term" value="F:metal ion binding"/>
    <property type="evidence" value="ECO:0007669"/>
    <property type="project" value="UniProtKB-UniRule"/>
</dbReference>
<dbReference type="PANTHER" id="PTHR13451:SF0">
    <property type="entry name" value="CROSSOVER JUNCTION ENDONUCLEASE MUS81"/>
    <property type="match status" value="1"/>
</dbReference>
<sequence>MHFFWSSSSFNYLVDIPLTQTLNQPQKKKSKSTATILENLHKNEELFVLGFVVERKTAEDLAKSIIDGRYAEQKVRLKKSGLSKVTYLVEGSLSGQDVLPTKSLRTAMASTLIQHGFSVQRCANLDESVRWLARTHHQVARQLGYAVAAAQSGDPLDSFKAVLPVMTYRHYHDQCGKLKAQKVQDIFGMQLKQFPGMSVGKIQAILERFPTPQRLMDGYKRYVDEGHDADHMFVDLVAKGQTRALGLNHSQAIANVFHIMRDDDLF</sequence>
<evidence type="ECO:0000256" key="7">
    <source>
        <dbReference type="ARBA" id="ARBA00022763"/>
    </source>
</evidence>
<dbReference type="GO" id="GO:0048257">
    <property type="term" value="F:3'-flap endonuclease activity"/>
    <property type="evidence" value="ECO:0007669"/>
    <property type="project" value="TreeGrafter"/>
</dbReference>
<dbReference type="GO" id="GO:0008821">
    <property type="term" value="F:crossover junction DNA endonuclease activity"/>
    <property type="evidence" value="ECO:0007669"/>
    <property type="project" value="UniProtKB-UniRule"/>
</dbReference>
<keyword evidence="11 13" id="KW-0234">DNA repair</keyword>
<evidence type="ECO:0000256" key="1">
    <source>
        <dbReference type="ARBA" id="ARBA00001946"/>
    </source>
</evidence>
<dbReference type="InterPro" id="IPR042530">
    <property type="entry name" value="EME1/EME2_C"/>
</dbReference>
<comment type="subunit">
    <text evidence="13">Interacts with EME1.</text>
</comment>
<keyword evidence="8 13" id="KW-0378">Hydrolase</keyword>
<dbReference type="GO" id="GO:0000712">
    <property type="term" value="P:resolution of meiotic recombination intermediates"/>
    <property type="evidence" value="ECO:0007669"/>
    <property type="project" value="TreeGrafter"/>
</dbReference>
<dbReference type="SUPFAM" id="SSF52980">
    <property type="entry name" value="Restriction endonuclease-like"/>
    <property type="match status" value="1"/>
</dbReference>
<keyword evidence="9 13" id="KW-0460">Magnesium</keyword>
<comment type="cofactor">
    <cofactor evidence="1 13">
        <name>Mg(2+)</name>
        <dbReference type="ChEBI" id="CHEBI:18420"/>
    </cofactor>
</comment>
<name>A0A7S3UTB6_HETAK</name>
<evidence type="ECO:0000256" key="6">
    <source>
        <dbReference type="ARBA" id="ARBA00022759"/>
    </source>
</evidence>
<evidence type="ECO:0000256" key="2">
    <source>
        <dbReference type="ARBA" id="ARBA00004123"/>
    </source>
</evidence>
<evidence type="ECO:0000256" key="5">
    <source>
        <dbReference type="ARBA" id="ARBA00022723"/>
    </source>
</evidence>
<dbReference type="GO" id="GO:0006308">
    <property type="term" value="P:DNA catabolic process"/>
    <property type="evidence" value="ECO:0007669"/>
    <property type="project" value="UniProtKB-UniRule"/>
</dbReference>
<dbReference type="GO" id="GO:0000727">
    <property type="term" value="P:double-strand break repair via break-induced replication"/>
    <property type="evidence" value="ECO:0007669"/>
    <property type="project" value="UniProtKB-UniRule"/>
</dbReference>
<dbReference type="InterPro" id="IPR047416">
    <property type="entry name" value="XPF_nuclease_Mus81"/>
</dbReference>
<dbReference type="GO" id="GO:0048476">
    <property type="term" value="C:Holliday junction resolvase complex"/>
    <property type="evidence" value="ECO:0007669"/>
    <property type="project" value="UniProtKB-UniRule"/>
</dbReference>
<evidence type="ECO:0000256" key="9">
    <source>
        <dbReference type="ARBA" id="ARBA00022842"/>
    </source>
</evidence>
<reference evidence="15" key="1">
    <citation type="submission" date="2021-01" db="EMBL/GenBank/DDBJ databases">
        <authorList>
            <person name="Corre E."/>
            <person name="Pelletier E."/>
            <person name="Niang G."/>
            <person name="Scheremetjew M."/>
            <person name="Finn R."/>
            <person name="Kale V."/>
            <person name="Holt S."/>
            <person name="Cochrane G."/>
            <person name="Meng A."/>
            <person name="Brown T."/>
            <person name="Cohen L."/>
        </authorList>
    </citation>
    <scope>NUCLEOTIDE SEQUENCE</scope>
    <source>
        <strain evidence="15">CCMP3107</strain>
    </source>
</reference>
<evidence type="ECO:0000313" key="15">
    <source>
        <dbReference type="EMBL" id="CAE0624126.1"/>
    </source>
</evidence>
<keyword evidence="5 13" id="KW-0479">Metal-binding</keyword>
<dbReference type="InterPro" id="IPR011335">
    <property type="entry name" value="Restrct_endonuc-II-like"/>
</dbReference>
<dbReference type="GO" id="GO:0005634">
    <property type="term" value="C:nucleus"/>
    <property type="evidence" value="ECO:0007669"/>
    <property type="project" value="UniProtKB-SubCell"/>
</dbReference>
<dbReference type="Pfam" id="PF02732">
    <property type="entry name" value="ERCC4"/>
    <property type="match status" value="1"/>
</dbReference>
<accession>A0A7S3UTB6</accession>
<dbReference type="CDD" id="cd20074">
    <property type="entry name" value="XPF_nuclease_Mus81"/>
    <property type="match status" value="1"/>
</dbReference>
<dbReference type="EMBL" id="HBIU01007240">
    <property type="protein sequence ID" value="CAE0624126.1"/>
    <property type="molecule type" value="Transcribed_RNA"/>
</dbReference>
<comment type="function">
    <text evidence="13">Interacts with EME1 to form a DNA structure-specific endonuclease with substrate preference for branched DNA structures with a 5'-end at the branch nick. Typical substrates include 3'-flap structures, D-loops, replication forks and nicked Holliday junctions. May be required in mitosis for the processing of stalled or collapsed replication fork intermediates. May be required in meiosis for the repair of meiosis-specific double strand breaks subsequent to single-end invasion (SEI).</text>
</comment>
<organism evidence="15">
    <name type="scientific">Heterosigma akashiwo</name>
    <name type="common">Chromophytic alga</name>
    <name type="synonym">Heterosigma carterae</name>
    <dbReference type="NCBI Taxonomy" id="2829"/>
    <lineage>
        <taxon>Eukaryota</taxon>
        <taxon>Sar</taxon>
        <taxon>Stramenopiles</taxon>
        <taxon>Ochrophyta</taxon>
        <taxon>Raphidophyceae</taxon>
        <taxon>Chattonellales</taxon>
        <taxon>Chattonellaceae</taxon>
        <taxon>Heterosigma</taxon>
    </lineage>
</organism>
<dbReference type="EC" id="3.1.22.-" evidence="13"/>
<evidence type="ECO:0000259" key="14">
    <source>
        <dbReference type="SMART" id="SM00891"/>
    </source>
</evidence>
<evidence type="ECO:0000256" key="4">
    <source>
        <dbReference type="ARBA" id="ARBA00022722"/>
    </source>
</evidence>
<dbReference type="Gene3D" id="3.40.50.10130">
    <property type="match status" value="1"/>
</dbReference>
<dbReference type="SMART" id="SM00891">
    <property type="entry name" value="ERCC4"/>
    <property type="match status" value="1"/>
</dbReference>
<proteinExistence type="inferred from homology"/>
<comment type="similarity">
    <text evidence="3 13">Belongs to the XPF family.</text>
</comment>
<gene>
    <name evidence="15" type="ORF">HAKA00212_LOCUS2792</name>
</gene>
<dbReference type="PANTHER" id="PTHR13451">
    <property type="entry name" value="CLASS II CROSSOVER JUNCTION ENDONUCLEASE MUS81"/>
    <property type="match status" value="1"/>
</dbReference>
<dbReference type="InterPro" id="IPR033309">
    <property type="entry name" value="Mus81"/>
</dbReference>
<evidence type="ECO:0000256" key="3">
    <source>
        <dbReference type="ARBA" id="ARBA00010015"/>
    </source>
</evidence>
<dbReference type="AlphaFoldDB" id="A0A7S3UTB6"/>
<evidence type="ECO:0000256" key="13">
    <source>
        <dbReference type="RuleBase" id="RU369042"/>
    </source>
</evidence>
<feature type="domain" description="ERCC4" evidence="14">
    <location>
        <begin position="11"/>
        <end position="93"/>
    </location>
</feature>
<keyword evidence="6 13" id="KW-0255">Endonuclease</keyword>
<dbReference type="GO" id="GO:0031573">
    <property type="term" value="P:mitotic intra-S DNA damage checkpoint signaling"/>
    <property type="evidence" value="ECO:0007669"/>
    <property type="project" value="TreeGrafter"/>
</dbReference>
<dbReference type="InterPro" id="IPR006166">
    <property type="entry name" value="ERCC4_domain"/>
</dbReference>
<protein>
    <recommendedName>
        <fullName evidence="13">Crossover junction endonuclease MUS81</fullName>
        <ecNumber evidence="13">3.1.22.-</ecNumber>
    </recommendedName>
</protein>
<keyword evidence="7 13" id="KW-0227">DNA damage</keyword>
<keyword evidence="4 13" id="KW-0540">Nuclease</keyword>
<comment type="subcellular location">
    <subcellularLocation>
        <location evidence="2 13">Nucleus</location>
    </subcellularLocation>
</comment>
<dbReference type="Gene3D" id="1.10.150.670">
    <property type="entry name" value="Crossover junction endonuclease EME1, DNA-binding domain"/>
    <property type="match status" value="1"/>
</dbReference>
<evidence type="ECO:0000256" key="12">
    <source>
        <dbReference type="ARBA" id="ARBA00023242"/>
    </source>
</evidence>
<evidence type="ECO:0000256" key="10">
    <source>
        <dbReference type="ARBA" id="ARBA00023172"/>
    </source>
</evidence>
<evidence type="ECO:0000256" key="8">
    <source>
        <dbReference type="ARBA" id="ARBA00022801"/>
    </source>
</evidence>
<evidence type="ECO:0000256" key="11">
    <source>
        <dbReference type="ARBA" id="ARBA00023204"/>
    </source>
</evidence>
<dbReference type="GO" id="GO:0003677">
    <property type="term" value="F:DNA binding"/>
    <property type="evidence" value="ECO:0007669"/>
    <property type="project" value="UniProtKB-UniRule"/>
</dbReference>
<keyword evidence="10 13" id="KW-0233">DNA recombination</keyword>